<sequence>MKFGRFLTGLGALIVVGAAGAFVYAWKREIAPIKPPERGSFDQALVELGRNSLRSAIAPLVTPTREGNPLRAG</sequence>
<protein>
    <submittedName>
        <fullName evidence="1">Uncharacterized protein</fullName>
    </submittedName>
</protein>
<evidence type="ECO:0000313" key="2">
    <source>
        <dbReference type="Proteomes" id="UP001061991"/>
    </source>
</evidence>
<gene>
    <name evidence="1" type="ORF">N8E88_20570</name>
</gene>
<evidence type="ECO:0000313" key="1">
    <source>
        <dbReference type="EMBL" id="UXN62376.1"/>
    </source>
</evidence>
<dbReference type="Proteomes" id="UP001061991">
    <property type="component" value="Chromosome"/>
</dbReference>
<name>A0ACD4D8V7_9HYPH</name>
<reference evidence="1" key="1">
    <citation type="submission" date="2022-09" db="EMBL/GenBank/DDBJ databases">
        <title>Interaction between co-microsymbionts with complementary sets of symbiotic genes in legume-rhizobium systems.</title>
        <authorList>
            <person name="Safronova V."/>
            <person name="Sazanova A."/>
            <person name="Afonin A."/>
            <person name="Chirak E."/>
        </authorList>
    </citation>
    <scope>NUCLEOTIDE SEQUENCE</scope>
    <source>
        <strain evidence="1">A18/3m</strain>
    </source>
</reference>
<keyword evidence="2" id="KW-1185">Reference proteome</keyword>
<dbReference type="EMBL" id="CP104973">
    <property type="protein sequence ID" value="UXN62376.1"/>
    <property type="molecule type" value="Genomic_DNA"/>
</dbReference>
<proteinExistence type="predicted"/>
<organism evidence="1 2">
    <name type="scientific">Phyllobacterium zundukense</name>
    <dbReference type="NCBI Taxonomy" id="1867719"/>
    <lineage>
        <taxon>Bacteria</taxon>
        <taxon>Pseudomonadati</taxon>
        <taxon>Pseudomonadota</taxon>
        <taxon>Alphaproteobacteria</taxon>
        <taxon>Hyphomicrobiales</taxon>
        <taxon>Phyllobacteriaceae</taxon>
        <taxon>Phyllobacterium</taxon>
    </lineage>
</organism>
<accession>A0ACD4D8V7</accession>